<evidence type="ECO:0000313" key="3">
    <source>
        <dbReference type="Proteomes" id="UP000114278"/>
    </source>
</evidence>
<dbReference type="GeneID" id="19738759"/>
<proteinExistence type="predicted"/>
<keyword evidence="3" id="KW-1185">Reference proteome</keyword>
<evidence type="ECO:0000256" key="1">
    <source>
        <dbReference type="SAM" id="MobiDB-lite"/>
    </source>
</evidence>
<accession>A0A068QKN8</accession>
<dbReference type="Proteomes" id="UP000114278">
    <property type="component" value="Segment"/>
</dbReference>
<dbReference type="KEGG" id="vg:19738759"/>
<protein>
    <submittedName>
        <fullName evidence="2">Uncharacterized protein</fullName>
    </submittedName>
</protein>
<feature type="region of interest" description="Disordered" evidence="1">
    <location>
        <begin position="50"/>
        <end position="70"/>
    </location>
</feature>
<sequence>MKCIIYLLVVFSILGMGLMFPNPQNSLNPESSSLDLNGWAYQPSNTDVQNGSSLDLSGWSYQPSNTDVNP</sequence>
<gene>
    <name evidence="2" type="primary">175L</name>
    <name evidence="2" type="ORF">IIV31_175L</name>
</gene>
<evidence type="ECO:0000313" key="2">
    <source>
        <dbReference type="EMBL" id="CCV02547.1"/>
    </source>
</evidence>
<dbReference type="RefSeq" id="YP_009046789.1">
    <property type="nucleotide sequence ID" value="NC_024451.1"/>
</dbReference>
<organism evidence="2 3">
    <name type="scientific">Armadillidium vulgare iridescent virus</name>
    <dbReference type="NCBI Taxonomy" id="72201"/>
    <lineage>
        <taxon>Viruses</taxon>
        <taxon>Varidnaviria</taxon>
        <taxon>Bamfordvirae</taxon>
        <taxon>Nucleocytoviricota</taxon>
        <taxon>Megaviricetes</taxon>
        <taxon>Pimascovirales</taxon>
        <taxon>Pimascovirales incertae sedis</taxon>
        <taxon>Iridoviridae</taxon>
        <taxon>Betairidovirinae</taxon>
        <taxon>Iridovirus</taxon>
        <taxon>Iridovirus armadillidium1</taxon>
        <taxon>Invertebrate iridescent virus 31</taxon>
    </lineage>
</organism>
<name>A0A068QKN8_9VIRU</name>
<dbReference type="EMBL" id="HF920637">
    <property type="protein sequence ID" value="CCV02547.1"/>
    <property type="molecule type" value="Genomic_DNA"/>
</dbReference>
<reference evidence="2 3" key="1">
    <citation type="journal article" date="2014" name="J. Gen. Virol.">
        <title>Genome sequence of a crustacean iridovirus, IIV31, isolated from the pill bug, Armadillidium vulgare.</title>
        <authorList>
            <person name="Piegu B."/>
            <person name="Guizard S."/>
            <person name="Yeping T."/>
            <person name="Cruaud C."/>
            <person name="Asgari S."/>
            <person name="Bideshi D.K."/>
            <person name="Federici B.A."/>
            <person name="Bigot Y."/>
        </authorList>
    </citation>
    <scope>NUCLEOTIDE SEQUENCE [LARGE SCALE GENOMIC DNA]</scope>
</reference>